<dbReference type="CDD" id="cd02150">
    <property type="entry name" value="nitroreductase"/>
    <property type="match status" value="1"/>
</dbReference>
<dbReference type="EMBL" id="JACHEN010000001">
    <property type="protein sequence ID" value="MBB6214227.1"/>
    <property type="molecule type" value="Genomic_DNA"/>
</dbReference>
<dbReference type="PANTHER" id="PTHR43673">
    <property type="entry name" value="NAD(P)H NITROREDUCTASE YDGI-RELATED"/>
    <property type="match status" value="1"/>
</dbReference>
<feature type="domain" description="Nitroreductase" evidence="3">
    <location>
        <begin position="64"/>
        <end position="147"/>
    </location>
</feature>
<feature type="domain" description="Nitroreductase" evidence="3">
    <location>
        <begin position="5"/>
        <end position="56"/>
    </location>
</feature>
<evidence type="ECO:0000256" key="2">
    <source>
        <dbReference type="ARBA" id="ARBA00023002"/>
    </source>
</evidence>
<reference evidence="4 5" key="1">
    <citation type="submission" date="2020-08" db="EMBL/GenBank/DDBJ databases">
        <title>Genomic Encyclopedia of Type Strains, Phase IV (KMG-IV): sequencing the most valuable type-strain genomes for metagenomic binning, comparative biology and taxonomic classification.</title>
        <authorList>
            <person name="Goeker M."/>
        </authorList>
    </citation>
    <scope>NUCLEOTIDE SEQUENCE [LARGE SCALE GENOMIC DNA]</scope>
    <source>
        <strain evidence="4 5">DSM 103526</strain>
    </source>
</reference>
<keyword evidence="2" id="KW-0560">Oxidoreductase</keyword>
<comment type="similarity">
    <text evidence="1">Belongs to the nitroreductase family.</text>
</comment>
<dbReference type="SUPFAM" id="SSF55469">
    <property type="entry name" value="FMN-dependent nitroreductase-like"/>
    <property type="match status" value="1"/>
</dbReference>
<dbReference type="RefSeq" id="WP_184307423.1">
    <property type="nucleotide sequence ID" value="NZ_JACHEN010000001.1"/>
</dbReference>
<comment type="caution">
    <text evidence="4">The sequence shown here is derived from an EMBL/GenBank/DDBJ whole genome shotgun (WGS) entry which is preliminary data.</text>
</comment>
<protein>
    <submittedName>
        <fullName evidence="4">Nitroreductase</fullName>
    </submittedName>
</protein>
<dbReference type="Proteomes" id="UP000579281">
    <property type="component" value="Unassembled WGS sequence"/>
</dbReference>
<evidence type="ECO:0000313" key="5">
    <source>
        <dbReference type="Proteomes" id="UP000579281"/>
    </source>
</evidence>
<dbReference type="InterPro" id="IPR000415">
    <property type="entry name" value="Nitroreductase-like"/>
</dbReference>
<dbReference type="Pfam" id="PF00881">
    <property type="entry name" value="Nitroreductase"/>
    <property type="match status" value="2"/>
</dbReference>
<evidence type="ECO:0000256" key="1">
    <source>
        <dbReference type="ARBA" id="ARBA00007118"/>
    </source>
</evidence>
<dbReference type="GO" id="GO:0016491">
    <property type="term" value="F:oxidoreductase activity"/>
    <property type="evidence" value="ECO:0007669"/>
    <property type="project" value="UniProtKB-KW"/>
</dbReference>
<keyword evidence="5" id="KW-1185">Reference proteome</keyword>
<dbReference type="AlphaFoldDB" id="A0A841KLA0"/>
<name>A0A841KLA0_9FIRM</name>
<dbReference type="PANTHER" id="PTHR43673:SF10">
    <property type="entry name" value="NADH DEHYDROGENASE_NAD(P)H NITROREDUCTASE XCC3605-RELATED"/>
    <property type="match status" value="1"/>
</dbReference>
<dbReference type="InterPro" id="IPR029479">
    <property type="entry name" value="Nitroreductase"/>
</dbReference>
<dbReference type="Gene3D" id="3.40.109.10">
    <property type="entry name" value="NADH Oxidase"/>
    <property type="match status" value="1"/>
</dbReference>
<proteinExistence type="inferred from homology"/>
<evidence type="ECO:0000259" key="3">
    <source>
        <dbReference type="Pfam" id="PF00881"/>
    </source>
</evidence>
<gene>
    <name evidence="4" type="ORF">HNQ80_000296</name>
</gene>
<accession>A0A841KLA0</accession>
<organism evidence="4 5">
    <name type="scientific">Anaerosolibacter carboniphilus</name>
    <dbReference type="NCBI Taxonomy" id="1417629"/>
    <lineage>
        <taxon>Bacteria</taxon>
        <taxon>Bacillati</taxon>
        <taxon>Bacillota</taxon>
        <taxon>Clostridia</taxon>
        <taxon>Peptostreptococcales</taxon>
        <taxon>Thermotaleaceae</taxon>
        <taxon>Anaerosolibacter</taxon>
    </lineage>
</organism>
<sequence>MKAIFERRSIRKYLDIQISKENIELILKAGMSAPSAGNGQPWQFIVLNDKKMLYRIPEIHPNSHMLMKASHAIVVCGDMNRKNKFVEELWIQDCSAATENMLIMAQDLGLGAVWLGVYPMIEIVEKIKELLSLPEYIIPFSIISLGYPGETKDVLDRYDESRIHWNQW</sequence>
<evidence type="ECO:0000313" key="4">
    <source>
        <dbReference type="EMBL" id="MBB6214227.1"/>
    </source>
</evidence>